<evidence type="ECO:0000313" key="9">
    <source>
        <dbReference type="EMBL" id="PIX16860.1"/>
    </source>
</evidence>
<dbReference type="GO" id="GO:0004252">
    <property type="term" value="F:serine-type endopeptidase activity"/>
    <property type="evidence" value="ECO:0007669"/>
    <property type="project" value="InterPro"/>
</dbReference>
<proteinExistence type="inferred from homology"/>
<evidence type="ECO:0000313" key="10">
    <source>
        <dbReference type="Proteomes" id="UP000229297"/>
    </source>
</evidence>
<reference evidence="10" key="1">
    <citation type="submission" date="2017-09" db="EMBL/GenBank/DDBJ databases">
        <title>Depth-based differentiation of microbial function through sediment-hosted aquifers and enrichment of novel symbionts in the deep terrestrial subsurface.</title>
        <authorList>
            <person name="Probst A.J."/>
            <person name="Ladd B."/>
            <person name="Jarett J.K."/>
            <person name="Geller-Mcgrath D.E."/>
            <person name="Sieber C.M.K."/>
            <person name="Emerson J.B."/>
            <person name="Anantharaman K."/>
            <person name="Thomas B.C."/>
            <person name="Malmstrom R."/>
            <person name="Stieglmeier M."/>
            <person name="Klingl A."/>
            <person name="Woyke T."/>
            <person name="Ryan C.M."/>
            <person name="Banfield J.F."/>
        </authorList>
    </citation>
    <scope>NUCLEOTIDE SEQUENCE [LARGE SCALE GENOMIC DNA]</scope>
</reference>
<comment type="similarity">
    <text evidence="2 7">Belongs to the peptidase S26 family.</text>
</comment>
<keyword evidence="5 7" id="KW-0378">Hydrolase</keyword>
<evidence type="ECO:0000259" key="8">
    <source>
        <dbReference type="Pfam" id="PF10502"/>
    </source>
</evidence>
<dbReference type="InterPro" id="IPR000223">
    <property type="entry name" value="Pept_S26A_signal_pept_1"/>
</dbReference>
<dbReference type="GO" id="GO:0006465">
    <property type="term" value="P:signal peptide processing"/>
    <property type="evidence" value="ECO:0007669"/>
    <property type="project" value="InterPro"/>
</dbReference>
<evidence type="ECO:0000256" key="7">
    <source>
        <dbReference type="RuleBase" id="RU362042"/>
    </source>
</evidence>
<dbReference type="PROSITE" id="PS00761">
    <property type="entry name" value="SPASE_I_3"/>
    <property type="match status" value="1"/>
</dbReference>
<dbReference type="Pfam" id="PF10502">
    <property type="entry name" value="Peptidase_S26"/>
    <property type="match status" value="1"/>
</dbReference>
<name>A0A2M7JBR2_9BACT</name>
<evidence type="ECO:0000256" key="1">
    <source>
        <dbReference type="ARBA" id="ARBA00000677"/>
    </source>
</evidence>
<sequence length="194" mass="22880">MIRKGKYKEFIFEVIIPALILALLIRTFVVQAFKIPSESMVPTLQIGDHLFVCKFSYGLKIPFIDKTILKWNSPKRGDVIVFRYPEDPKRDFIKRTIGLYGETFQVINKEIYINGTHLIEPYKIHNDFYPSATQFSPRDNWERSKIILPNRVFVMGDNRDSSLDSRFWGQLDINMIKGKALFIYWPPWRMGIIK</sequence>
<gene>
    <name evidence="9" type="primary">lepB</name>
    <name evidence="9" type="ORF">COZ71_06375</name>
</gene>
<dbReference type="EMBL" id="PFIC01000173">
    <property type="protein sequence ID" value="PIX16860.1"/>
    <property type="molecule type" value="Genomic_DNA"/>
</dbReference>
<feature type="domain" description="Peptidase S26" evidence="8">
    <location>
        <begin position="12"/>
        <end position="185"/>
    </location>
</feature>
<evidence type="ECO:0000256" key="2">
    <source>
        <dbReference type="ARBA" id="ARBA00009370"/>
    </source>
</evidence>
<dbReference type="Gene3D" id="2.10.109.10">
    <property type="entry name" value="Umud Fragment, subunit A"/>
    <property type="match status" value="1"/>
</dbReference>
<dbReference type="EC" id="3.4.21.89" evidence="3 7"/>
<protein>
    <recommendedName>
        <fullName evidence="3 7">Signal peptidase I</fullName>
        <ecNumber evidence="3 7">3.4.21.89</ecNumber>
    </recommendedName>
</protein>
<organism evidence="9 10">
    <name type="scientific">Candidatus Desantisbacteria bacterium CG_4_8_14_3_um_filter_40_12</name>
    <dbReference type="NCBI Taxonomy" id="1974545"/>
    <lineage>
        <taxon>Bacteria</taxon>
        <taxon>Candidatus Desantisiibacteriota</taxon>
    </lineage>
</organism>
<dbReference type="PANTHER" id="PTHR43390:SF1">
    <property type="entry name" value="CHLOROPLAST PROCESSING PEPTIDASE"/>
    <property type="match status" value="1"/>
</dbReference>
<dbReference type="GO" id="GO:0016020">
    <property type="term" value="C:membrane"/>
    <property type="evidence" value="ECO:0007669"/>
    <property type="project" value="UniProtKB-SubCell"/>
</dbReference>
<dbReference type="PROSITE" id="PS00501">
    <property type="entry name" value="SPASE_I_1"/>
    <property type="match status" value="1"/>
</dbReference>
<evidence type="ECO:0000256" key="3">
    <source>
        <dbReference type="ARBA" id="ARBA00013208"/>
    </source>
</evidence>
<dbReference type="CDD" id="cd06530">
    <property type="entry name" value="S26_SPase_I"/>
    <property type="match status" value="1"/>
</dbReference>
<keyword evidence="4 7" id="KW-0645">Protease</keyword>
<dbReference type="GO" id="GO:0009003">
    <property type="term" value="F:signal peptidase activity"/>
    <property type="evidence" value="ECO:0007669"/>
    <property type="project" value="UniProtKB-EC"/>
</dbReference>
<feature type="active site" evidence="6">
    <location>
        <position position="39"/>
    </location>
</feature>
<dbReference type="AlphaFoldDB" id="A0A2M7JBR2"/>
<dbReference type="NCBIfam" id="TIGR02227">
    <property type="entry name" value="sigpep_I_bact"/>
    <property type="match status" value="1"/>
</dbReference>
<feature type="active site" evidence="6">
    <location>
        <position position="94"/>
    </location>
</feature>
<evidence type="ECO:0000256" key="5">
    <source>
        <dbReference type="ARBA" id="ARBA00022801"/>
    </source>
</evidence>
<accession>A0A2M7JBR2</accession>
<evidence type="ECO:0000256" key="6">
    <source>
        <dbReference type="PIRSR" id="PIRSR600223-1"/>
    </source>
</evidence>
<evidence type="ECO:0000256" key="4">
    <source>
        <dbReference type="ARBA" id="ARBA00022670"/>
    </source>
</evidence>
<dbReference type="InterPro" id="IPR019758">
    <property type="entry name" value="Pept_S26A_signal_pept_1_CS"/>
</dbReference>
<dbReference type="SUPFAM" id="SSF51306">
    <property type="entry name" value="LexA/Signal peptidase"/>
    <property type="match status" value="1"/>
</dbReference>
<dbReference type="Proteomes" id="UP000229297">
    <property type="component" value="Unassembled WGS sequence"/>
</dbReference>
<comment type="catalytic activity">
    <reaction evidence="1 7">
        <text>Cleavage of hydrophobic, N-terminal signal or leader sequences from secreted and periplasmic proteins.</text>
        <dbReference type="EC" id="3.4.21.89"/>
    </reaction>
</comment>
<dbReference type="InterPro" id="IPR019756">
    <property type="entry name" value="Pept_S26A_signal_pept_1_Ser-AS"/>
</dbReference>
<dbReference type="InterPro" id="IPR019533">
    <property type="entry name" value="Peptidase_S26"/>
</dbReference>
<comment type="subcellular location">
    <subcellularLocation>
        <location evidence="7">Membrane</location>
        <topology evidence="7">Single-pass type II membrane protein</topology>
    </subcellularLocation>
</comment>
<comment type="caution">
    <text evidence="9">The sequence shown here is derived from an EMBL/GenBank/DDBJ whole genome shotgun (WGS) entry which is preliminary data.</text>
</comment>
<dbReference type="PRINTS" id="PR00727">
    <property type="entry name" value="LEADERPTASE"/>
</dbReference>
<dbReference type="InterPro" id="IPR036286">
    <property type="entry name" value="LexA/Signal_pep-like_sf"/>
</dbReference>
<dbReference type="PANTHER" id="PTHR43390">
    <property type="entry name" value="SIGNAL PEPTIDASE I"/>
    <property type="match status" value="1"/>
</dbReference>